<dbReference type="Pfam" id="PF21859">
    <property type="entry name" value="Replitron_HUH"/>
    <property type="match status" value="1"/>
</dbReference>
<feature type="region of interest" description="Disordered" evidence="1">
    <location>
        <begin position="558"/>
        <end position="610"/>
    </location>
</feature>
<sequence>MEHLRYDAGEPYPERDTLTEVLYSNHYPAAYSEGDATRYTSSKKRVLAPSWSVLKVDFYAVEPDFVIIEWLSRNSVTSAGPFILRRQNSRWIELEDTSGRIFSHWKWIVRINRGVRQYRSTLLALWSESCACKKAESNKQLSSYLPLHCLCDTILLRDRCYVCCSKEAVCRKKLTSTTVRIDDRTNIIAATQQAVAVDTIEKTVLPDTQQKKDSNEAELSEENKDQLIEETLSQDICLCSSLFKDDGICYCGYKTNKSTRNEGSSKTNTEGRITSKNDLPPAAATPVPADLNGMRKKGPTKVAAPRKPPAKKAETKVFQVSVTIGIIGQDISLRTFEDLKRFADRRASIAVASLERGDATLCLHIQSVMVLESTSTWAIKVEISQQLGWASHCPVGGAICIKALTNKGLHTLPGMIGYCIKDEKELHYQLYSKNVTEAQFEEGRRRYLILGACDYKNQVELTPYNILARAMQFRKHRVSNPIGISMRGCIRQMMLSGHYYPSLRWLFSLTVSRIRAETLWRLATQPESTKPVDVDEVYFGFRPPKRYFYQPDESFHHTRVFPDPDQGRMPPEDCGSQHGGEQHPLDPPTPRTDRHQKQNSSADTGHDNEDCPEFISLFRELTSGSMQEWMIPDTVGDMDDLDALKSMFIPIPSSNFQFANAGGCCSATPNRSLSPRCINSALRRNLRVERSGFGH</sequence>
<dbReference type="EMBL" id="JBJQOH010000003">
    <property type="protein sequence ID" value="KAL3691591.1"/>
    <property type="molecule type" value="Genomic_DNA"/>
</dbReference>
<dbReference type="InterPro" id="IPR054424">
    <property type="entry name" value="Replitron_HUH"/>
</dbReference>
<feature type="region of interest" description="Disordered" evidence="1">
    <location>
        <begin position="259"/>
        <end position="310"/>
    </location>
</feature>
<reference evidence="3 4" key="1">
    <citation type="submission" date="2024-09" db="EMBL/GenBank/DDBJ databases">
        <title>Chromosome-scale assembly of Riccia sorocarpa.</title>
        <authorList>
            <person name="Paukszto L."/>
        </authorList>
    </citation>
    <scope>NUCLEOTIDE SEQUENCE [LARGE SCALE GENOMIC DNA]</scope>
    <source>
        <strain evidence="3">LP-2024</strain>
        <tissue evidence="3">Aerial parts of the thallus</tissue>
    </source>
</reference>
<name>A0ABD3HKY6_9MARC</name>
<dbReference type="Proteomes" id="UP001633002">
    <property type="component" value="Unassembled WGS sequence"/>
</dbReference>
<proteinExistence type="predicted"/>
<feature type="compositionally biased region" description="Polar residues" evidence="1">
    <location>
        <begin position="259"/>
        <end position="277"/>
    </location>
</feature>
<evidence type="ECO:0000313" key="4">
    <source>
        <dbReference type="Proteomes" id="UP001633002"/>
    </source>
</evidence>
<keyword evidence="4" id="KW-1185">Reference proteome</keyword>
<evidence type="ECO:0000256" key="1">
    <source>
        <dbReference type="SAM" id="MobiDB-lite"/>
    </source>
</evidence>
<accession>A0ABD3HKY6</accession>
<organism evidence="3 4">
    <name type="scientific">Riccia sorocarpa</name>
    <dbReference type="NCBI Taxonomy" id="122646"/>
    <lineage>
        <taxon>Eukaryota</taxon>
        <taxon>Viridiplantae</taxon>
        <taxon>Streptophyta</taxon>
        <taxon>Embryophyta</taxon>
        <taxon>Marchantiophyta</taxon>
        <taxon>Marchantiopsida</taxon>
        <taxon>Marchantiidae</taxon>
        <taxon>Marchantiales</taxon>
        <taxon>Ricciaceae</taxon>
        <taxon>Riccia</taxon>
    </lineage>
</organism>
<evidence type="ECO:0000259" key="2">
    <source>
        <dbReference type="Pfam" id="PF21859"/>
    </source>
</evidence>
<gene>
    <name evidence="3" type="ORF">R1sor_005242</name>
</gene>
<dbReference type="AlphaFoldDB" id="A0ABD3HKY6"/>
<protein>
    <recommendedName>
        <fullName evidence="2">Replitron HUH endonuclease domain-containing protein</fullName>
    </recommendedName>
</protein>
<evidence type="ECO:0000313" key="3">
    <source>
        <dbReference type="EMBL" id="KAL3691591.1"/>
    </source>
</evidence>
<comment type="caution">
    <text evidence="3">The sequence shown here is derived from an EMBL/GenBank/DDBJ whole genome shotgun (WGS) entry which is preliminary data.</text>
</comment>
<feature type="domain" description="Replitron HUH endonuclease" evidence="2">
    <location>
        <begin position="322"/>
        <end position="447"/>
    </location>
</feature>